<feature type="transmembrane region" description="Helical" evidence="4">
    <location>
        <begin position="311"/>
        <end position="333"/>
    </location>
</feature>
<dbReference type="InterPro" id="IPR050768">
    <property type="entry name" value="UPF0353/GerABKA_families"/>
</dbReference>
<dbReference type="EMBL" id="JBHTNU010000012">
    <property type="protein sequence ID" value="MFD1427677.1"/>
    <property type="molecule type" value="Genomic_DNA"/>
</dbReference>
<evidence type="ECO:0000256" key="4">
    <source>
        <dbReference type="SAM" id="Phobius"/>
    </source>
</evidence>
<dbReference type="PANTHER" id="PTHR22550:SF5">
    <property type="entry name" value="LEUCINE ZIPPER PROTEIN 4"/>
    <property type="match status" value="1"/>
</dbReference>
<protein>
    <submittedName>
        <fullName evidence="5">Spore germination protein</fullName>
    </submittedName>
</protein>
<feature type="transmembrane region" description="Helical" evidence="4">
    <location>
        <begin position="378"/>
        <end position="399"/>
    </location>
</feature>
<dbReference type="RefSeq" id="WP_380165904.1">
    <property type="nucleotide sequence ID" value="NZ_JBHTNU010000012.1"/>
</dbReference>
<dbReference type="PIRSF" id="PIRSF005690">
    <property type="entry name" value="GerBA"/>
    <property type="match status" value="1"/>
</dbReference>
<comment type="similarity">
    <text evidence="1">Belongs to the GerABKA family.</text>
</comment>
<proteinExistence type="inferred from homology"/>
<keyword evidence="2 4" id="KW-0472">Membrane</keyword>
<evidence type="ECO:0000313" key="5">
    <source>
        <dbReference type="EMBL" id="MFD1427677.1"/>
    </source>
</evidence>
<dbReference type="Pfam" id="PF03323">
    <property type="entry name" value="GerA"/>
    <property type="match status" value="1"/>
</dbReference>
<evidence type="ECO:0000256" key="3">
    <source>
        <dbReference type="SAM" id="MobiDB-lite"/>
    </source>
</evidence>
<organism evidence="5 6">
    <name type="scientific">Kroppenstedtia sanguinis</name>
    <dbReference type="NCBI Taxonomy" id="1380684"/>
    <lineage>
        <taxon>Bacteria</taxon>
        <taxon>Bacillati</taxon>
        <taxon>Bacillota</taxon>
        <taxon>Bacilli</taxon>
        <taxon>Bacillales</taxon>
        <taxon>Thermoactinomycetaceae</taxon>
        <taxon>Kroppenstedtia</taxon>
    </lineage>
</organism>
<keyword evidence="4" id="KW-1133">Transmembrane helix</keyword>
<keyword evidence="4" id="KW-0812">Transmembrane</keyword>
<evidence type="ECO:0000313" key="6">
    <source>
        <dbReference type="Proteomes" id="UP001597282"/>
    </source>
</evidence>
<gene>
    <name evidence="5" type="ORF">ACFQ4Y_12255</name>
</gene>
<reference evidence="6" key="1">
    <citation type="journal article" date="2019" name="Int. J. Syst. Evol. Microbiol.">
        <title>The Global Catalogue of Microorganisms (GCM) 10K type strain sequencing project: providing services to taxonomists for standard genome sequencing and annotation.</title>
        <authorList>
            <consortium name="The Broad Institute Genomics Platform"/>
            <consortium name="The Broad Institute Genome Sequencing Center for Infectious Disease"/>
            <person name="Wu L."/>
            <person name="Ma J."/>
        </authorList>
    </citation>
    <scope>NUCLEOTIDE SEQUENCE [LARGE SCALE GENOMIC DNA]</scope>
    <source>
        <strain evidence="6">S1</strain>
    </source>
</reference>
<feature type="region of interest" description="Disordered" evidence="3">
    <location>
        <begin position="502"/>
        <end position="528"/>
    </location>
</feature>
<feature type="transmembrane region" description="Helical" evidence="4">
    <location>
        <begin position="405"/>
        <end position="426"/>
    </location>
</feature>
<dbReference type="InterPro" id="IPR004995">
    <property type="entry name" value="Spore_Ger"/>
</dbReference>
<dbReference type="PANTHER" id="PTHR22550">
    <property type="entry name" value="SPORE GERMINATION PROTEIN"/>
    <property type="match status" value="1"/>
</dbReference>
<feature type="transmembrane region" description="Helical" evidence="4">
    <location>
        <begin position="438"/>
        <end position="461"/>
    </location>
</feature>
<dbReference type="Proteomes" id="UP001597282">
    <property type="component" value="Unassembled WGS sequence"/>
</dbReference>
<sequence>MSIFRRFRRRKKRKTGVVSQGIDSREESLNTSLHADFEENRRIFRDLFTDCYDVIFHPFRVGGKVQAELIYIQNMSNVEELNENVLSPLMLEMTTLGDIQTILEERLPVSSAKRVNTYSDCTRALTMGNPILLIKGADWALDLGINKWEKRAIDEPENEPVIRGPKEGFIESLQTNTSLLRRRIRSPQLKLKSLHLGRYTDTEVVVAYIEGIVNPDILAEVNRRLERIDIDGLMDSGYIEELIEDHPFSPFPQAFTTEKTDAAAAGLLQGRIAILVDGSPEVSMVPVTLPGMLQAAEDYYNRYMPTTLIRWLRYLFFVVSISLPSFYVAMTTFHQEGIPTEQLISFAAARERIPVPSLVEALIMEFAFEALREAGLRLPRIVGSAVTIVGALVIGEAAVSAGLVSAPMVIVVATTGIASFTVPRYALGLPMRFLRFPLLIVSGTLGVVGMILGLITIVVHLCTLRSFGVPYLSPVAPYKGKSIKDVLWRAPWWKMNWRPQEFHTPNSRRESPDLKPGPGRGGEGGDSR</sequence>
<evidence type="ECO:0000256" key="2">
    <source>
        <dbReference type="ARBA" id="ARBA00023136"/>
    </source>
</evidence>
<keyword evidence="6" id="KW-1185">Reference proteome</keyword>
<accession>A0ABW4CA81</accession>
<comment type="caution">
    <text evidence="5">The sequence shown here is derived from an EMBL/GenBank/DDBJ whole genome shotgun (WGS) entry which is preliminary data.</text>
</comment>
<name>A0ABW4CA81_9BACL</name>
<evidence type="ECO:0000256" key="1">
    <source>
        <dbReference type="ARBA" id="ARBA00005278"/>
    </source>
</evidence>